<dbReference type="AlphaFoldDB" id="A0A023BTT6"/>
<comment type="caution">
    <text evidence="3">The sequence shown here is derived from an EMBL/GenBank/DDBJ whole genome shotgun (WGS) entry which is preliminary data.</text>
</comment>
<dbReference type="Gene3D" id="1.25.40.10">
    <property type="entry name" value="Tetratricopeptide repeat domain"/>
    <property type="match status" value="1"/>
</dbReference>
<dbReference type="SUPFAM" id="SSF48452">
    <property type="entry name" value="TPR-like"/>
    <property type="match status" value="1"/>
</dbReference>
<dbReference type="EMBL" id="AQRA01000006">
    <property type="protein sequence ID" value="EZH73203.1"/>
    <property type="molecule type" value="Genomic_DNA"/>
</dbReference>
<accession>A0A023BTT6</accession>
<evidence type="ECO:0000313" key="3">
    <source>
        <dbReference type="EMBL" id="EZH73203.1"/>
    </source>
</evidence>
<gene>
    <name evidence="3" type="ORF">ATO12_19560</name>
</gene>
<feature type="chain" id="PRO_5001511945" description="Tail specific protease domain-containing protein" evidence="1">
    <location>
        <begin position="21"/>
        <end position="440"/>
    </location>
</feature>
<dbReference type="RefSeq" id="WP_051575860.1">
    <property type="nucleotide sequence ID" value="NZ_AQRA01000006.1"/>
</dbReference>
<dbReference type="Gene3D" id="3.30.750.44">
    <property type="match status" value="1"/>
</dbReference>
<reference evidence="3 4" key="1">
    <citation type="submission" date="2014-04" db="EMBL/GenBank/DDBJ databases">
        <title>Aquimarina sp. 22II-S11-z7 Genome Sequencing.</title>
        <authorList>
            <person name="Lai Q."/>
        </authorList>
    </citation>
    <scope>NUCLEOTIDE SEQUENCE [LARGE SCALE GENOMIC DNA]</scope>
    <source>
        <strain evidence="3 4">22II-S11-z7</strain>
    </source>
</reference>
<dbReference type="PANTHER" id="PTHR11261:SF3">
    <property type="entry name" value="RETINOL-BINDING PROTEIN 3"/>
    <property type="match status" value="1"/>
</dbReference>
<dbReference type="GO" id="GO:0008236">
    <property type="term" value="F:serine-type peptidase activity"/>
    <property type="evidence" value="ECO:0007669"/>
    <property type="project" value="InterPro"/>
</dbReference>
<protein>
    <recommendedName>
        <fullName evidence="2">Tail specific protease domain-containing protein</fullName>
    </recommendedName>
</protein>
<dbReference type="InterPro" id="IPR029045">
    <property type="entry name" value="ClpP/crotonase-like_dom_sf"/>
</dbReference>
<dbReference type="Pfam" id="PF03572">
    <property type="entry name" value="Peptidase_S41"/>
    <property type="match status" value="1"/>
</dbReference>
<feature type="signal peptide" evidence="1">
    <location>
        <begin position="1"/>
        <end position="20"/>
    </location>
</feature>
<evidence type="ECO:0000256" key="1">
    <source>
        <dbReference type="SAM" id="SignalP"/>
    </source>
</evidence>
<dbReference type="eggNOG" id="COG0793">
    <property type="taxonomic scope" value="Bacteria"/>
</dbReference>
<dbReference type="Proteomes" id="UP000023541">
    <property type="component" value="Unassembled WGS sequence"/>
</dbReference>
<dbReference type="InterPro" id="IPR011990">
    <property type="entry name" value="TPR-like_helical_dom_sf"/>
</dbReference>
<dbReference type="STRING" id="1317122.ATO12_19560"/>
<dbReference type="SMART" id="SM00245">
    <property type="entry name" value="TSPc"/>
    <property type="match status" value="1"/>
</dbReference>
<dbReference type="CDD" id="cd07563">
    <property type="entry name" value="Peptidase_S41_IRBP"/>
    <property type="match status" value="1"/>
</dbReference>
<keyword evidence="1" id="KW-0732">Signal</keyword>
<dbReference type="GO" id="GO:0006508">
    <property type="term" value="P:proteolysis"/>
    <property type="evidence" value="ECO:0007669"/>
    <property type="project" value="InterPro"/>
</dbReference>
<dbReference type="Pfam" id="PF11918">
    <property type="entry name" value="Peptidase_S41_N"/>
    <property type="match status" value="1"/>
</dbReference>
<dbReference type="PANTHER" id="PTHR11261">
    <property type="entry name" value="INTERPHOTORECEPTOR RETINOID-BINDING PROTEIN"/>
    <property type="match status" value="1"/>
</dbReference>
<organism evidence="3 4">
    <name type="scientific">Aquimarina atlantica</name>
    <dbReference type="NCBI Taxonomy" id="1317122"/>
    <lineage>
        <taxon>Bacteria</taxon>
        <taxon>Pseudomonadati</taxon>
        <taxon>Bacteroidota</taxon>
        <taxon>Flavobacteriia</taxon>
        <taxon>Flavobacteriales</taxon>
        <taxon>Flavobacteriaceae</taxon>
        <taxon>Aquimarina</taxon>
    </lineage>
</organism>
<keyword evidence="4" id="KW-1185">Reference proteome</keyword>
<dbReference type="SUPFAM" id="SSF52096">
    <property type="entry name" value="ClpP/crotonase"/>
    <property type="match status" value="1"/>
</dbReference>
<dbReference type="OrthoDB" id="6397760at2"/>
<sequence>MKNKISIFVLITLTPILLLAQSNTDVIKRIQKLMTENYVFLDKAKEVNQRLDKLMQEKYFDTFKKPGEFAKALTKEMQKITNDKHLNIAPPRPRNSRPSNPLGFIPMHLQNIERFRRGGFGEVNFFEGNVGYVHLKGFRVEDTIKVDPLMKYLSTADAIIIDLRGNGGGNGPVGVNLSSYFLPENLPLTGVYTRRTDTMENYSTVPVKGMQRLEVPLFILTSSRTFSASEAFAYDLQARKRATVIGENTGGGAHPVNFMRLPKGYRLIVPIARSINPVTNTNWEGVGVIPDVKSAADDALEKAKEIAKSSAAKYREKPFKQLEKILEKNEFTKQDEETVCELLQLILKRGHMESFMVNDMGYNYLREKNIKAALAILRAGSILFPDSPNAQDSYAEVLAQNGQNKLALKHYEAAVTIAKRRKDKQTELYEKNLTNFKAKM</sequence>
<evidence type="ECO:0000313" key="4">
    <source>
        <dbReference type="Proteomes" id="UP000023541"/>
    </source>
</evidence>
<dbReference type="Gene3D" id="3.90.226.10">
    <property type="entry name" value="2-enoyl-CoA Hydratase, Chain A, domain 1"/>
    <property type="match status" value="1"/>
</dbReference>
<evidence type="ECO:0000259" key="2">
    <source>
        <dbReference type="SMART" id="SM00245"/>
    </source>
</evidence>
<name>A0A023BTT6_9FLAO</name>
<proteinExistence type="predicted"/>
<dbReference type="InterPro" id="IPR005151">
    <property type="entry name" value="Tail-specific_protease"/>
</dbReference>
<feature type="domain" description="Tail specific protease" evidence="2">
    <location>
        <begin position="102"/>
        <end position="295"/>
    </location>
</feature>